<dbReference type="CDD" id="cd00371">
    <property type="entry name" value="HMA"/>
    <property type="match status" value="1"/>
</dbReference>
<feature type="region of interest" description="Disordered" evidence="1">
    <location>
        <begin position="241"/>
        <end position="281"/>
    </location>
</feature>
<dbReference type="Proteomes" id="UP000792457">
    <property type="component" value="Unassembled WGS sequence"/>
</dbReference>
<dbReference type="InterPro" id="IPR006121">
    <property type="entry name" value="HMA_dom"/>
</dbReference>
<sequence length="311" mass="34623">MLPKIFVKELGPKLLKMDKNTENILKTVRKYKSLAANPITQSVVVQDITCLQFLAYILDSPNEEVIEEALEAFKLLIEDKSNHFTLLSVFGVLEALDSLAERCPNDKLAATARELHKELKGSDPTAIKTVPPIHGRSFGRWAQRNEDGIDTSQKLTAKTITLHIHGLSPETRLSLEQAIVSLPGVVSLMVDIEHQRCVLRARPFLELETIAKAITDTECLEAKLVSKNKLKQEILLPMGNKKLSPLEPKPSTSINELSRSESDPSLPDYLPEEEGESPVKENAVSLLGSLRQNASGWIHSAASFLHQSFYW</sequence>
<dbReference type="GO" id="GO:0046872">
    <property type="term" value="F:metal ion binding"/>
    <property type="evidence" value="ECO:0007669"/>
    <property type="project" value="InterPro"/>
</dbReference>
<evidence type="ECO:0000256" key="1">
    <source>
        <dbReference type="SAM" id="MobiDB-lite"/>
    </source>
</evidence>
<proteinExistence type="predicted"/>
<reference evidence="2" key="2">
    <citation type="submission" date="2017-10" db="EMBL/GenBank/DDBJ databases">
        <title>Ladona fulva Genome sequencing and assembly.</title>
        <authorList>
            <person name="Murali S."/>
            <person name="Richards S."/>
            <person name="Bandaranaike D."/>
            <person name="Bellair M."/>
            <person name="Blankenburg K."/>
            <person name="Chao H."/>
            <person name="Dinh H."/>
            <person name="Doddapaneni H."/>
            <person name="Dugan-Rocha S."/>
            <person name="Elkadiri S."/>
            <person name="Gnanaolivu R."/>
            <person name="Hernandez B."/>
            <person name="Skinner E."/>
            <person name="Javaid M."/>
            <person name="Lee S."/>
            <person name="Li M."/>
            <person name="Ming W."/>
            <person name="Munidasa M."/>
            <person name="Muniz J."/>
            <person name="Nguyen L."/>
            <person name="Hughes D."/>
            <person name="Osuji N."/>
            <person name="Pu L.-L."/>
            <person name="Puazo M."/>
            <person name="Qu C."/>
            <person name="Quiroz J."/>
            <person name="Raj R."/>
            <person name="Weissenberger G."/>
            <person name="Xin Y."/>
            <person name="Zou X."/>
            <person name="Han Y."/>
            <person name="Worley K."/>
            <person name="Muzny D."/>
            <person name="Gibbs R."/>
        </authorList>
    </citation>
    <scope>NUCLEOTIDE SEQUENCE</scope>
    <source>
        <strain evidence="2">Sampled in the wild</strain>
    </source>
</reference>
<comment type="caution">
    <text evidence="2">The sequence shown here is derived from an EMBL/GenBank/DDBJ whole genome shotgun (WGS) entry which is preliminary data.</text>
</comment>
<reference evidence="2" key="1">
    <citation type="submission" date="2013-04" db="EMBL/GenBank/DDBJ databases">
        <authorList>
            <person name="Qu J."/>
            <person name="Murali S.C."/>
            <person name="Bandaranaike D."/>
            <person name="Bellair M."/>
            <person name="Blankenburg K."/>
            <person name="Chao H."/>
            <person name="Dinh H."/>
            <person name="Doddapaneni H."/>
            <person name="Downs B."/>
            <person name="Dugan-Rocha S."/>
            <person name="Elkadiri S."/>
            <person name="Gnanaolivu R.D."/>
            <person name="Hernandez B."/>
            <person name="Javaid M."/>
            <person name="Jayaseelan J.C."/>
            <person name="Lee S."/>
            <person name="Li M."/>
            <person name="Ming W."/>
            <person name="Munidasa M."/>
            <person name="Muniz J."/>
            <person name="Nguyen L."/>
            <person name="Ongeri F."/>
            <person name="Osuji N."/>
            <person name="Pu L.-L."/>
            <person name="Puazo M."/>
            <person name="Qu C."/>
            <person name="Quiroz J."/>
            <person name="Raj R."/>
            <person name="Weissenberger G."/>
            <person name="Xin Y."/>
            <person name="Zou X."/>
            <person name="Han Y."/>
            <person name="Richards S."/>
            <person name="Worley K."/>
            <person name="Muzny D."/>
            <person name="Gibbs R."/>
        </authorList>
    </citation>
    <scope>NUCLEOTIDE SEQUENCE</scope>
    <source>
        <strain evidence="2">Sampled in the wild</strain>
    </source>
</reference>
<keyword evidence="3" id="KW-1185">Reference proteome</keyword>
<evidence type="ECO:0000313" key="3">
    <source>
        <dbReference type="Proteomes" id="UP000792457"/>
    </source>
</evidence>
<dbReference type="PANTHER" id="PTHR28592:SF1">
    <property type="entry name" value="ARMADILLO REPEAT-CONTAINING PROTEIN 1"/>
    <property type="match status" value="1"/>
</dbReference>
<dbReference type="InterPro" id="IPR016024">
    <property type="entry name" value="ARM-type_fold"/>
</dbReference>
<gene>
    <name evidence="2" type="ORF">J437_LFUL010524</name>
</gene>
<dbReference type="AlphaFoldDB" id="A0A8K0KPV1"/>
<name>A0A8K0KPV1_LADFU</name>
<dbReference type="OrthoDB" id="17335at2759"/>
<dbReference type="PANTHER" id="PTHR28592">
    <property type="entry name" value="ARMADILLO REPEAT-CONTAINING PROTEIN 1"/>
    <property type="match status" value="1"/>
</dbReference>
<protein>
    <recommendedName>
        <fullName evidence="4">Armadillo repeat-containing protein 1</fullName>
    </recommendedName>
</protein>
<evidence type="ECO:0008006" key="4">
    <source>
        <dbReference type="Google" id="ProtNLM"/>
    </source>
</evidence>
<dbReference type="EMBL" id="KZ309442">
    <property type="protein sequence ID" value="KAG8238810.1"/>
    <property type="molecule type" value="Genomic_DNA"/>
</dbReference>
<organism evidence="2 3">
    <name type="scientific">Ladona fulva</name>
    <name type="common">Scarce chaser dragonfly</name>
    <name type="synonym">Libellula fulva</name>
    <dbReference type="NCBI Taxonomy" id="123851"/>
    <lineage>
        <taxon>Eukaryota</taxon>
        <taxon>Metazoa</taxon>
        <taxon>Ecdysozoa</taxon>
        <taxon>Arthropoda</taxon>
        <taxon>Hexapoda</taxon>
        <taxon>Insecta</taxon>
        <taxon>Pterygota</taxon>
        <taxon>Palaeoptera</taxon>
        <taxon>Odonata</taxon>
        <taxon>Epiprocta</taxon>
        <taxon>Anisoptera</taxon>
        <taxon>Libelluloidea</taxon>
        <taxon>Libellulidae</taxon>
        <taxon>Ladona</taxon>
    </lineage>
</organism>
<accession>A0A8K0KPV1</accession>
<evidence type="ECO:0000313" key="2">
    <source>
        <dbReference type="EMBL" id="KAG8238810.1"/>
    </source>
</evidence>
<dbReference type="SUPFAM" id="SSF48371">
    <property type="entry name" value="ARM repeat"/>
    <property type="match status" value="1"/>
</dbReference>